<dbReference type="InterPro" id="IPR013445">
    <property type="entry name" value="CDP_4_6_deHydtase"/>
</dbReference>
<feature type="domain" description="NAD(P)-binding" evidence="1">
    <location>
        <begin position="14"/>
        <end position="328"/>
    </location>
</feature>
<comment type="caution">
    <text evidence="2">The sequence shown here is derived from an EMBL/GenBank/DDBJ whole genome shotgun (WGS) entry which is preliminary data.</text>
</comment>
<reference evidence="2 3" key="1">
    <citation type="submission" date="2023-07" db="EMBL/GenBank/DDBJ databases">
        <title>Novel Shewanella species isolated from Baltic Sea sediments.</title>
        <authorList>
            <person name="Martin-Rodriguez A.J."/>
        </authorList>
    </citation>
    <scope>NUCLEOTIDE SEQUENCE [LARGE SCALE GENOMIC DNA]</scope>
    <source>
        <strain evidence="2 3">SP2S1-2</strain>
    </source>
</reference>
<dbReference type="Gene3D" id="3.90.25.10">
    <property type="entry name" value="UDP-galactose 4-epimerase, domain 1"/>
    <property type="match status" value="1"/>
</dbReference>
<evidence type="ECO:0000259" key="1">
    <source>
        <dbReference type="Pfam" id="PF16363"/>
    </source>
</evidence>
<accession>A0ABU3FTR8</accession>
<dbReference type="GO" id="GO:0047733">
    <property type="term" value="F:CDP-glucose 4,6-dehydratase activity"/>
    <property type="evidence" value="ECO:0007669"/>
    <property type="project" value="UniProtKB-EC"/>
</dbReference>
<proteinExistence type="predicted"/>
<evidence type="ECO:0000313" key="2">
    <source>
        <dbReference type="EMBL" id="MDT3278761.1"/>
    </source>
</evidence>
<organism evidence="2 3">
    <name type="scientific">Shewanella scandinavica</name>
    <dbReference type="NCBI Taxonomy" id="3063538"/>
    <lineage>
        <taxon>Bacteria</taxon>
        <taxon>Pseudomonadati</taxon>
        <taxon>Pseudomonadota</taxon>
        <taxon>Gammaproteobacteria</taxon>
        <taxon>Alteromonadales</taxon>
        <taxon>Shewanellaceae</taxon>
        <taxon>Shewanella</taxon>
    </lineage>
</organism>
<dbReference type="Pfam" id="PF16363">
    <property type="entry name" value="GDP_Man_Dehyd"/>
    <property type="match status" value="1"/>
</dbReference>
<dbReference type="EMBL" id="JAUOES010000001">
    <property type="protein sequence ID" value="MDT3278761.1"/>
    <property type="molecule type" value="Genomic_DNA"/>
</dbReference>
<dbReference type="NCBIfam" id="TIGR02622">
    <property type="entry name" value="CDP_4_6_dhtase"/>
    <property type="match status" value="1"/>
</dbReference>
<dbReference type="InterPro" id="IPR016040">
    <property type="entry name" value="NAD(P)-bd_dom"/>
</dbReference>
<dbReference type="CDD" id="cd05252">
    <property type="entry name" value="CDP_GD_SDR_e"/>
    <property type="match status" value="1"/>
</dbReference>
<dbReference type="InterPro" id="IPR036291">
    <property type="entry name" value="NAD(P)-bd_dom_sf"/>
</dbReference>
<dbReference type="EC" id="4.2.1.45" evidence="2"/>
<dbReference type="Gene3D" id="3.40.50.720">
    <property type="entry name" value="NAD(P)-binding Rossmann-like Domain"/>
    <property type="match status" value="1"/>
</dbReference>
<dbReference type="RefSeq" id="WP_311898023.1">
    <property type="nucleotide sequence ID" value="NZ_JAUOES010000001.1"/>
</dbReference>
<gene>
    <name evidence="2" type="primary">rfbG</name>
    <name evidence="2" type="ORF">Q4Q50_00355</name>
</gene>
<protein>
    <submittedName>
        <fullName evidence="2">CDP-glucose 4,6-dehydratase</fullName>
        <ecNumber evidence="2">4.2.1.45</ecNumber>
    </submittedName>
</protein>
<keyword evidence="2" id="KW-0456">Lyase</keyword>
<dbReference type="PANTHER" id="PTHR43000">
    <property type="entry name" value="DTDP-D-GLUCOSE 4,6-DEHYDRATASE-RELATED"/>
    <property type="match status" value="1"/>
</dbReference>
<sequence>MVTNQQFFKGKKILITGHTGFKGSWLCCLLKHYGAEVIGFSLAPLTQPNMFTLLNINANIESIIGDIRDFDIIKRVLIDHQPEIVIHMAAQALVRHSYDHPVETYSTNVMGLINVFEAIRLTESVKCVLNVTSDKCYQNREWHWGYRESDSLGGLDPYSSSKACSELVTSCYRNSYLSQSGVIVASARAGNVIGGGDWSEDRLVPDLVQAFSLQQIASIRNPSAIRPWQHVLEPLSGYLELINYLLSRDGNPDETSYAWNFGPAETDAKTVEWVAQQLAKNWGDGAYVKSEPQINAPHEAHFLKLDTSKSRSILNWQSKWEIELAIEKTIEWYSGFYQGKNMASITQTQIHEYLNDKGD</sequence>
<name>A0ABU3FTR8_9GAMM</name>
<dbReference type="Proteomes" id="UP001249505">
    <property type="component" value="Unassembled WGS sequence"/>
</dbReference>
<evidence type="ECO:0000313" key="3">
    <source>
        <dbReference type="Proteomes" id="UP001249505"/>
    </source>
</evidence>
<keyword evidence="3" id="KW-1185">Reference proteome</keyword>
<dbReference type="SUPFAM" id="SSF51735">
    <property type="entry name" value="NAD(P)-binding Rossmann-fold domains"/>
    <property type="match status" value="1"/>
</dbReference>